<evidence type="ECO:0000256" key="2">
    <source>
        <dbReference type="ARBA" id="ARBA00022679"/>
    </source>
</evidence>
<dbReference type="PANTHER" id="PTHR40448">
    <property type="entry name" value="TWO-COMPONENT SENSOR HISTIDINE KINASE"/>
    <property type="match status" value="1"/>
</dbReference>
<dbReference type="Gene3D" id="1.10.287.130">
    <property type="match status" value="1"/>
</dbReference>
<dbReference type="AlphaFoldDB" id="A0A6G7KCW9"/>
<organism evidence="6 7">
    <name type="scientific">Jeotgalibaca arthritidis</name>
    <dbReference type="NCBI Taxonomy" id="1868794"/>
    <lineage>
        <taxon>Bacteria</taxon>
        <taxon>Bacillati</taxon>
        <taxon>Bacillota</taxon>
        <taxon>Bacilli</taxon>
        <taxon>Lactobacillales</taxon>
        <taxon>Carnobacteriaceae</taxon>
        <taxon>Jeotgalibaca</taxon>
    </lineage>
</organism>
<dbReference type="InterPro" id="IPR039506">
    <property type="entry name" value="SPOB_a"/>
</dbReference>
<evidence type="ECO:0000313" key="7">
    <source>
        <dbReference type="Proteomes" id="UP000501451"/>
    </source>
</evidence>
<evidence type="ECO:0000259" key="4">
    <source>
        <dbReference type="Pfam" id="PF14501"/>
    </source>
</evidence>
<dbReference type="KEGG" id="jar:G7057_04115"/>
<dbReference type="SUPFAM" id="SSF55874">
    <property type="entry name" value="ATPase domain of HSP90 chaperone/DNA topoisomerase II/histidine kinase"/>
    <property type="match status" value="1"/>
</dbReference>
<dbReference type="PANTHER" id="PTHR40448:SF1">
    <property type="entry name" value="TWO-COMPONENT SENSOR HISTIDINE KINASE"/>
    <property type="match status" value="1"/>
</dbReference>
<name>A0A6G7KCW9_9LACT</name>
<keyword evidence="3" id="KW-0418">Kinase</keyword>
<evidence type="ECO:0000256" key="3">
    <source>
        <dbReference type="ARBA" id="ARBA00022777"/>
    </source>
</evidence>
<feature type="domain" description="SpoOB alpha-helical" evidence="5">
    <location>
        <begin position="32"/>
        <end position="85"/>
    </location>
</feature>
<dbReference type="Pfam" id="PF14501">
    <property type="entry name" value="HATPase_c_5"/>
    <property type="match status" value="1"/>
</dbReference>
<keyword evidence="2" id="KW-0808">Transferase</keyword>
<dbReference type="InterPro" id="IPR036890">
    <property type="entry name" value="HATPase_C_sf"/>
</dbReference>
<dbReference type="Proteomes" id="UP000501451">
    <property type="component" value="Chromosome"/>
</dbReference>
<dbReference type="EMBL" id="CP049740">
    <property type="protein sequence ID" value="QII83113.1"/>
    <property type="molecule type" value="Genomic_DNA"/>
</dbReference>
<sequence length="233" mass="26514">MLLVVLLIVLTITLYFLQKKRQEQLVETQTDMLKQHAEEVENIYRQMRGWRHDYKNHIQSMKAYLELDQLPQLENYLADLDEDLVTIDLSIRTGNVMADAILNSKLSLAEARDIQLNVTAEIPSNLAVSNVDLGVLIGNLLSNAIEGCLTIEDADERFIRVYITVMKQQLYISVTNSMNQVLKKIAGGYSTTKTGKEHGFGLKRIDQTAKKYNGYVNRQHEEGVFATEILLPL</sequence>
<keyword evidence="1" id="KW-0597">Phosphoprotein</keyword>
<dbReference type="CDD" id="cd16935">
    <property type="entry name" value="HATPase_AgrC-ComD-like"/>
    <property type="match status" value="1"/>
</dbReference>
<keyword evidence="7" id="KW-1185">Reference proteome</keyword>
<dbReference type="InterPro" id="IPR032834">
    <property type="entry name" value="NatK-like_C"/>
</dbReference>
<dbReference type="InterPro" id="IPR016120">
    <property type="entry name" value="Sig_transdc_His_kin_SpoOB"/>
</dbReference>
<dbReference type="Pfam" id="PF14689">
    <property type="entry name" value="SPOB_a"/>
    <property type="match status" value="1"/>
</dbReference>
<evidence type="ECO:0000313" key="6">
    <source>
        <dbReference type="EMBL" id="QII83113.1"/>
    </source>
</evidence>
<accession>A0A6G7KCW9</accession>
<gene>
    <name evidence="6" type="ORF">G7057_04115</name>
</gene>
<protein>
    <submittedName>
        <fullName evidence="6">GHKL domain-containing protein</fullName>
    </submittedName>
</protein>
<reference evidence="6 7" key="1">
    <citation type="journal article" date="2017" name="Int. J. Syst. Evol. Microbiol.">
        <title>Jeotgalibaca porci sp. nov. and Jeotgalibaca arthritidis sp. nov., isolated from pigs, and emended description of the genus Jeotgalibaca.</title>
        <authorList>
            <person name="Zamora L."/>
            <person name="Perez-Sancho M."/>
            <person name="Dominguez L."/>
            <person name="Fernandez-Garayzabal J.F."/>
            <person name="Vela A.I."/>
        </authorList>
    </citation>
    <scope>NUCLEOTIDE SEQUENCE [LARGE SCALE GENOMIC DNA]</scope>
    <source>
        <strain evidence="6 7">CECT 9157</strain>
    </source>
</reference>
<dbReference type="Gene3D" id="3.30.565.10">
    <property type="entry name" value="Histidine kinase-like ATPase, C-terminal domain"/>
    <property type="match status" value="1"/>
</dbReference>
<evidence type="ECO:0000256" key="1">
    <source>
        <dbReference type="ARBA" id="ARBA00022553"/>
    </source>
</evidence>
<evidence type="ECO:0000259" key="5">
    <source>
        <dbReference type="Pfam" id="PF14689"/>
    </source>
</evidence>
<feature type="domain" description="Sensor histidine kinase NatK-like C-terminal" evidence="4">
    <location>
        <begin position="131"/>
        <end position="232"/>
    </location>
</feature>
<dbReference type="GO" id="GO:0000155">
    <property type="term" value="F:phosphorelay sensor kinase activity"/>
    <property type="evidence" value="ECO:0007669"/>
    <property type="project" value="InterPro"/>
</dbReference>
<dbReference type="GO" id="GO:0042802">
    <property type="term" value="F:identical protein binding"/>
    <property type="evidence" value="ECO:0007669"/>
    <property type="project" value="TreeGrafter"/>
</dbReference>
<proteinExistence type="predicted"/>
<dbReference type="SUPFAM" id="SSF55890">
    <property type="entry name" value="Sporulation response regulatory protein Spo0B"/>
    <property type="match status" value="1"/>
</dbReference>